<reference evidence="2" key="1">
    <citation type="journal article" date="2020" name="Stud. Mycol.">
        <title>101 Dothideomycetes genomes: a test case for predicting lifestyles and emergence of pathogens.</title>
        <authorList>
            <person name="Haridas S."/>
            <person name="Albert R."/>
            <person name="Binder M."/>
            <person name="Bloem J."/>
            <person name="Labutti K."/>
            <person name="Salamov A."/>
            <person name="Andreopoulos B."/>
            <person name="Baker S."/>
            <person name="Barry K."/>
            <person name="Bills G."/>
            <person name="Bluhm B."/>
            <person name="Cannon C."/>
            <person name="Castanera R."/>
            <person name="Culley D."/>
            <person name="Daum C."/>
            <person name="Ezra D."/>
            <person name="Gonzalez J."/>
            <person name="Henrissat B."/>
            <person name="Kuo A."/>
            <person name="Liang C."/>
            <person name="Lipzen A."/>
            <person name="Lutzoni F."/>
            <person name="Magnuson J."/>
            <person name="Mondo S."/>
            <person name="Nolan M."/>
            <person name="Ohm R."/>
            <person name="Pangilinan J."/>
            <person name="Park H.-J."/>
            <person name="Ramirez L."/>
            <person name="Alfaro M."/>
            <person name="Sun H."/>
            <person name="Tritt A."/>
            <person name="Yoshinaga Y."/>
            <person name="Zwiers L.-H."/>
            <person name="Turgeon B."/>
            <person name="Goodwin S."/>
            <person name="Spatafora J."/>
            <person name="Crous P."/>
            <person name="Grigoriev I."/>
        </authorList>
    </citation>
    <scope>NUCLEOTIDE SEQUENCE</scope>
    <source>
        <strain evidence="2">CBS 125425</strain>
    </source>
</reference>
<feature type="transmembrane region" description="Helical" evidence="1">
    <location>
        <begin position="21"/>
        <end position="46"/>
    </location>
</feature>
<keyword evidence="1" id="KW-0472">Membrane</keyword>
<gene>
    <name evidence="2" type="ORF">EJ04DRAFT_563373</name>
</gene>
<protein>
    <submittedName>
        <fullName evidence="2">Uncharacterized protein</fullName>
    </submittedName>
</protein>
<sequence length="680" mass="75650">MSPDLSKPYGATITLPKEWGVILVAFLALFVKLASDHLWGIFSFAIFQFKATQTPQDDVYHQVQVVLRNVGSSTALLWELVTTAFARKGAKVQTFRRIALLLLLASIHAVGFYIASGLVSQFVAAKEDIVLVNTKACGWQADPMLTNLDNDETFEAANALVVMARSGYRRAASYARACYGKFDENSTPCNIYANETINYKTTRDVQCPFGDNICKGSGIAFDTGYMDSRLLGLNTKKEDSVSIRKTLMCTPIDDERFTTGFHDLPQEVSRPLGINEAMSIIEYKFGRNPEMGELFDKDNTTFVLTNLTVEYRDTPYSLSWVTDFPYTNRPDQTTLFMPVPALASNASDLYLIGLMNKVYYREPVRDPLFRATTESKGVNSFGLPDFYGADKKRPFSFVGCRESYEFCTASANGGRQCSDQLSLYALENNTALELTPPQEAAYSLLWKILWGGQLNFVLGLTGKEILVANNYLWDGGFDLGLSANLPDNQWEKEAENWMNTTLAYMQGSFVTFARPSEFQVGSGISSLKHIVAPTDPEIKQLCGKILAKSQAHMSFSSLYMGLTIALSSLVVIINSFLSSITASIQKKRGLGLYKRLEWIETGKLQLQRMAAEGRGFGPWVGLDQNIPQMRNRKQLFNLTEHSLTQVKQGRELDEGSLWMAGSPVQGDTKSGYMSVNSHVA</sequence>
<evidence type="ECO:0000313" key="2">
    <source>
        <dbReference type="EMBL" id="KAF2735518.1"/>
    </source>
</evidence>
<evidence type="ECO:0000256" key="1">
    <source>
        <dbReference type="SAM" id="Phobius"/>
    </source>
</evidence>
<dbReference type="OrthoDB" id="3540210at2759"/>
<organism evidence="2 3">
    <name type="scientific">Polyplosphaeria fusca</name>
    <dbReference type="NCBI Taxonomy" id="682080"/>
    <lineage>
        <taxon>Eukaryota</taxon>
        <taxon>Fungi</taxon>
        <taxon>Dikarya</taxon>
        <taxon>Ascomycota</taxon>
        <taxon>Pezizomycotina</taxon>
        <taxon>Dothideomycetes</taxon>
        <taxon>Pleosporomycetidae</taxon>
        <taxon>Pleosporales</taxon>
        <taxon>Tetraplosphaeriaceae</taxon>
        <taxon>Polyplosphaeria</taxon>
    </lineage>
</organism>
<feature type="transmembrane region" description="Helical" evidence="1">
    <location>
        <begin position="558"/>
        <end position="577"/>
    </location>
</feature>
<accession>A0A9P4R2B1</accession>
<dbReference type="EMBL" id="ML996135">
    <property type="protein sequence ID" value="KAF2735518.1"/>
    <property type="molecule type" value="Genomic_DNA"/>
</dbReference>
<dbReference type="Proteomes" id="UP000799444">
    <property type="component" value="Unassembled WGS sequence"/>
</dbReference>
<keyword evidence="1" id="KW-1133">Transmembrane helix</keyword>
<dbReference type="AlphaFoldDB" id="A0A9P4R2B1"/>
<keyword evidence="3" id="KW-1185">Reference proteome</keyword>
<feature type="transmembrane region" description="Helical" evidence="1">
    <location>
        <begin position="98"/>
        <end position="119"/>
    </location>
</feature>
<proteinExistence type="predicted"/>
<name>A0A9P4R2B1_9PLEO</name>
<keyword evidence="1" id="KW-0812">Transmembrane</keyword>
<comment type="caution">
    <text evidence="2">The sequence shown here is derived from an EMBL/GenBank/DDBJ whole genome shotgun (WGS) entry which is preliminary data.</text>
</comment>
<evidence type="ECO:0000313" key="3">
    <source>
        <dbReference type="Proteomes" id="UP000799444"/>
    </source>
</evidence>